<evidence type="ECO:0000256" key="3">
    <source>
        <dbReference type="ARBA" id="ARBA00022544"/>
    </source>
</evidence>
<accession>A0ABW5F1G0</accession>
<evidence type="ECO:0000256" key="4">
    <source>
        <dbReference type="ARBA" id="ARBA00022729"/>
    </source>
</evidence>
<dbReference type="InterPro" id="IPR046953">
    <property type="entry name" value="Spore_GerAC-like_C"/>
</dbReference>
<dbReference type="PANTHER" id="PTHR35789">
    <property type="entry name" value="SPORE GERMINATION PROTEIN B3"/>
    <property type="match status" value="1"/>
</dbReference>
<keyword evidence="6" id="KW-0564">Palmitate</keyword>
<keyword evidence="3" id="KW-0309">Germination</keyword>
<keyword evidence="5" id="KW-0472">Membrane</keyword>
<comment type="subcellular location">
    <subcellularLocation>
        <location evidence="1">Membrane</location>
        <topology evidence="1">Lipid-anchor</topology>
    </subcellularLocation>
</comment>
<dbReference type="RefSeq" id="WP_379312605.1">
    <property type="nucleotide sequence ID" value="NZ_JBHUKY010000010.1"/>
</dbReference>
<dbReference type="Pfam" id="PF05504">
    <property type="entry name" value="Spore_GerAC"/>
    <property type="match status" value="1"/>
</dbReference>
<keyword evidence="11" id="KW-1185">Reference proteome</keyword>
<dbReference type="EMBL" id="JBHUKY010000010">
    <property type="protein sequence ID" value="MFD2408878.1"/>
    <property type="molecule type" value="Genomic_DNA"/>
</dbReference>
<evidence type="ECO:0000256" key="5">
    <source>
        <dbReference type="ARBA" id="ARBA00023136"/>
    </source>
</evidence>
<evidence type="ECO:0000259" key="8">
    <source>
        <dbReference type="Pfam" id="PF05504"/>
    </source>
</evidence>
<evidence type="ECO:0000313" key="10">
    <source>
        <dbReference type="EMBL" id="MFD2408878.1"/>
    </source>
</evidence>
<keyword evidence="4" id="KW-0732">Signal</keyword>
<protein>
    <submittedName>
        <fullName evidence="10">Ger(X)C family spore germination protein</fullName>
    </submittedName>
</protein>
<reference evidence="11" key="1">
    <citation type="journal article" date="2019" name="Int. J. Syst. Evol. Microbiol.">
        <title>The Global Catalogue of Microorganisms (GCM) 10K type strain sequencing project: providing services to taxonomists for standard genome sequencing and annotation.</title>
        <authorList>
            <consortium name="The Broad Institute Genomics Platform"/>
            <consortium name="The Broad Institute Genome Sequencing Center for Infectious Disease"/>
            <person name="Wu L."/>
            <person name="Ma J."/>
        </authorList>
    </citation>
    <scope>NUCLEOTIDE SEQUENCE [LARGE SCALE GENOMIC DNA]</scope>
    <source>
        <strain evidence="11">CCM 8725</strain>
    </source>
</reference>
<evidence type="ECO:0000259" key="9">
    <source>
        <dbReference type="Pfam" id="PF25198"/>
    </source>
</evidence>
<evidence type="ECO:0000313" key="11">
    <source>
        <dbReference type="Proteomes" id="UP001597448"/>
    </source>
</evidence>
<proteinExistence type="inferred from homology"/>
<name>A0ABW5F1G0_9BACL</name>
<dbReference type="Proteomes" id="UP001597448">
    <property type="component" value="Unassembled WGS sequence"/>
</dbReference>
<dbReference type="NCBIfam" id="TIGR02887">
    <property type="entry name" value="spore_ger_x_C"/>
    <property type="match status" value="1"/>
</dbReference>
<comment type="similarity">
    <text evidence="2">Belongs to the GerABKC lipoprotein family.</text>
</comment>
<evidence type="ECO:0000256" key="7">
    <source>
        <dbReference type="ARBA" id="ARBA00023288"/>
    </source>
</evidence>
<feature type="domain" description="Spore germination GerAC-like C-terminal" evidence="8">
    <location>
        <begin position="213"/>
        <end position="377"/>
    </location>
</feature>
<dbReference type="Gene3D" id="3.30.300.210">
    <property type="entry name" value="Nutrient germinant receptor protein C, domain 3"/>
    <property type="match status" value="1"/>
</dbReference>
<gene>
    <name evidence="10" type="ORF">ACFSX3_03300</name>
</gene>
<dbReference type="Pfam" id="PF25198">
    <property type="entry name" value="Spore_GerAC_N"/>
    <property type="match status" value="1"/>
</dbReference>
<organism evidence="10 11">
    <name type="scientific">Paenibacillus rhizoplanae</name>
    <dbReference type="NCBI Taxonomy" id="1917181"/>
    <lineage>
        <taxon>Bacteria</taxon>
        <taxon>Bacillati</taxon>
        <taxon>Bacillota</taxon>
        <taxon>Bacilli</taxon>
        <taxon>Bacillales</taxon>
        <taxon>Paenibacillaceae</taxon>
        <taxon>Paenibacillus</taxon>
    </lineage>
</organism>
<dbReference type="PROSITE" id="PS51257">
    <property type="entry name" value="PROKAR_LIPOPROTEIN"/>
    <property type="match status" value="1"/>
</dbReference>
<dbReference type="PANTHER" id="PTHR35789:SF1">
    <property type="entry name" value="SPORE GERMINATION PROTEIN B3"/>
    <property type="match status" value="1"/>
</dbReference>
<dbReference type="InterPro" id="IPR038501">
    <property type="entry name" value="Spore_GerAC_C_sf"/>
</dbReference>
<evidence type="ECO:0000256" key="2">
    <source>
        <dbReference type="ARBA" id="ARBA00007886"/>
    </source>
</evidence>
<comment type="caution">
    <text evidence="10">The sequence shown here is derived from an EMBL/GenBank/DDBJ whole genome shotgun (WGS) entry which is preliminary data.</text>
</comment>
<sequence length="388" mass="43107">MRSLRRGIASLSSLLLLLLLLSLGLTGCWNYAEVDDMAIVAGVAIDKNEDGKLLLTAEIVDTGGSADKAQAGYKMVSLSGNTMFEIVRNLISITGKKLFWSHAKAIIFSEEAAKEGLIQVIDWYSRDTETRSDVFIFVSGEKTAREVLNLNSTTEAILSFELAQMMRDEKYTNIAPAVEIWDYIDKLETSGINATAPVIHIHQKNGEQIVRVSGTAVFVKDRMVGKLSGDETKTMLMVKNVLQGGVLAVDDKRGNPAYSLEIVSSQTKLKHKMVDGKLQMQIRTVTKTGLDEVMTPDGFFKDETVQDIEHRAAERLQADILTLVHKMQQQYDADIFGFGESLYENQPKLWAEVKDHWPEVFADLEVNVQSKVTIQSSAKTSRAIRLGD</sequence>
<evidence type="ECO:0000256" key="6">
    <source>
        <dbReference type="ARBA" id="ARBA00023139"/>
    </source>
</evidence>
<keyword evidence="7" id="KW-0449">Lipoprotein</keyword>
<dbReference type="InterPro" id="IPR008844">
    <property type="entry name" value="Spore_GerAC-like"/>
</dbReference>
<feature type="domain" description="Spore germination protein N-terminal" evidence="9">
    <location>
        <begin position="31"/>
        <end position="201"/>
    </location>
</feature>
<dbReference type="Gene3D" id="6.20.190.10">
    <property type="entry name" value="Nutrient germinant receptor protein C, domain 1"/>
    <property type="match status" value="1"/>
</dbReference>
<dbReference type="InterPro" id="IPR057336">
    <property type="entry name" value="GerAC_N"/>
</dbReference>
<evidence type="ECO:0000256" key="1">
    <source>
        <dbReference type="ARBA" id="ARBA00004635"/>
    </source>
</evidence>